<accession>A0ABR2HG91</accession>
<evidence type="ECO:0000313" key="3">
    <source>
        <dbReference type="Proteomes" id="UP001470230"/>
    </source>
</evidence>
<dbReference type="Proteomes" id="UP001470230">
    <property type="component" value="Unassembled WGS sequence"/>
</dbReference>
<dbReference type="InterPro" id="IPR036010">
    <property type="entry name" value="2Fe-2S_ferredoxin-like_sf"/>
</dbReference>
<dbReference type="Pfam" id="PF13510">
    <property type="entry name" value="Fer2_4"/>
    <property type="match status" value="1"/>
</dbReference>
<name>A0ABR2HG91_9EUKA</name>
<evidence type="ECO:0000313" key="2">
    <source>
        <dbReference type="EMBL" id="KAK8846413.1"/>
    </source>
</evidence>
<protein>
    <recommendedName>
        <fullName evidence="4">2Fe-2S ferredoxin-type domain-containing protein</fullName>
    </recommendedName>
</protein>
<dbReference type="InterPro" id="IPR001041">
    <property type="entry name" value="2Fe-2S_ferredoxin-type"/>
</dbReference>
<evidence type="ECO:0008006" key="4">
    <source>
        <dbReference type="Google" id="ProtNLM"/>
    </source>
</evidence>
<keyword evidence="1" id="KW-0479">Metal-binding</keyword>
<evidence type="ECO:0000256" key="1">
    <source>
        <dbReference type="ARBA" id="ARBA00023014"/>
    </source>
</evidence>
<proteinExistence type="predicted"/>
<dbReference type="CDD" id="cd00207">
    <property type="entry name" value="fer2"/>
    <property type="match status" value="1"/>
</dbReference>
<sequence length="100" mass="11110">MLSSATKANHCFFFSKIQFTVNGKKFSGDVGDSIRHFLIKNQMPVCVGTCNTCKVFVDGEPKLACSTPIKDGMNITTKAKTDKKEIIEQMQQVVKAPNFF</sequence>
<keyword evidence="3" id="KW-1185">Reference proteome</keyword>
<reference evidence="2 3" key="1">
    <citation type="submission" date="2024-04" db="EMBL/GenBank/DDBJ databases">
        <title>Tritrichomonas musculus Genome.</title>
        <authorList>
            <person name="Alves-Ferreira E."/>
            <person name="Grigg M."/>
            <person name="Lorenzi H."/>
            <person name="Galac M."/>
        </authorList>
    </citation>
    <scope>NUCLEOTIDE SEQUENCE [LARGE SCALE GENOMIC DNA]</scope>
    <source>
        <strain evidence="2 3">EAF2021</strain>
    </source>
</reference>
<organism evidence="2 3">
    <name type="scientific">Tritrichomonas musculus</name>
    <dbReference type="NCBI Taxonomy" id="1915356"/>
    <lineage>
        <taxon>Eukaryota</taxon>
        <taxon>Metamonada</taxon>
        <taxon>Parabasalia</taxon>
        <taxon>Tritrichomonadida</taxon>
        <taxon>Tritrichomonadidae</taxon>
        <taxon>Tritrichomonas</taxon>
    </lineage>
</organism>
<dbReference type="SUPFAM" id="SSF54292">
    <property type="entry name" value="2Fe-2S ferredoxin-like"/>
    <property type="match status" value="1"/>
</dbReference>
<dbReference type="Gene3D" id="3.10.20.740">
    <property type="match status" value="1"/>
</dbReference>
<keyword evidence="1" id="KW-0408">Iron</keyword>
<comment type="caution">
    <text evidence="2">The sequence shown here is derived from an EMBL/GenBank/DDBJ whole genome shotgun (WGS) entry which is preliminary data.</text>
</comment>
<keyword evidence="1" id="KW-0411">Iron-sulfur</keyword>
<gene>
    <name evidence="2" type="ORF">M9Y10_020431</name>
</gene>
<dbReference type="EMBL" id="JAPFFF010000029">
    <property type="protein sequence ID" value="KAK8846413.1"/>
    <property type="molecule type" value="Genomic_DNA"/>
</dbReference>